<reference evidence="1 2" key="1">
    <citation type="submission" date="2007-08" db="EMBL/GenBank/DDBJ databases">
        <authorList>
            <consortium name="The Citrobacter koseri Genome Sequencing Project"/>
            <person name="McClelland M."/>
            <person name="Sanderson E.K."/>
            <person name="Porwollik S."/>
            <person name="Spieth J."/>
            <person name="Clifton W.S."/>
            <person name="Latreille P."/>
            <person name="Courtney L."/>
            <person name="Wang C."/>
            <person name="Pepin K."/>
            <person name="Bhonagiri V."/>
            <person name="Nash W."/>
            <person name="Johnson M."/>
            <person name="Thiruvilangam P."/>
            <person name="Wilson R."/>
        </authorList>
    </citation>
    <scope>NUCLEOTIDE SEQUENCE [LARGE SCALE GENOMIC DNA]</scope>
    <source>
        <strain evidence="2">ATCC BAA-895 / CDC 4225-83 / SGSC4696</strain>
    </source>
</reference>
<keyword evidence="2" id="KW-1185">Reference proteome</keyword>
<dbReference type="AlphaFoldDB" id="A8ACN4"/>
<dbReference type="KEGG" id="cko:CKO_00068"/>
<proteinExistence type="predicted"/>
<dbReference type="EMBL" id="CP000822">
    <property type="protein sequence ID" value="ABV11247.1"/>
    <property type="molecule type" value="Genomic_DNA"/>
</dbReference>
<protein>
    <submittedName>
        <fullName evidence="1">Uncharacterized protein</fullName>
    </submittedName>
</protein>
<dbReference type="Proteomes" id="UP000008148">
    <property type="component" value="Chromosome"/>
</dbReference>
<gene>
    <name evidence="1" type="ordered locus">CKO_00068</name>
</gene>
<evidence type="ECO:0000313" key="1">
    <source>
        <dbReference type="EMBL" id="ABV11247.1"/>
    </source>
</evidence>
<dbReference type="HOGENOM" id="CLU_3059937_0_0_6"/>
<evidence type="ECO:0000313" key="2">
    <source>
        <dbReference type="Proteomes" id="UP000008148"/>
    </source>
</evidence>
<accession>A8ACN4</accession>
<organism evidence="1 2">
    <name type="scientific">Citrobacter koseri (strain ATCC BAA-895 / CDC 4225-83 / SGSC4696)</name>
    <dbReference type="NCBI Taxonomy" id="290338"/>
    <lineage>
        <taxon>Bacteria</taxon>
        <taxon>Pseudomonadati</taxon>
        <taxon>Pseudomonadota</taxon>
        <taxon>Gammaproteobacteria</taxon>
        <taxon>Enterobacterales</taxon>
        <taxon>Enterobacteriaceae</taxon>
        <taxon>Citrobacter</taxon>
    </lineage>
</organism>
<sequence>MNKDETARNNIQAKKNQPDFRLVLMLSSRCYIAFLVNSITRSLAIALASSADA</sequence>
<name>A8ACN4_CITK8</name>